<keyword evidence="7 8" id="KW-0998">Cell outer membrane</keyword>
<feature type="domain" description="TonB-dependent receptor-like beta-barrel" evidence="11">
    <location>
        <begin position="405"/>
        <end position="963"/>
    </location>
</feature>
<feature type="chain" id="PRO_5013258182" evidence="10">
    <location>
        <begin position="36"/>
        <end position="1005"/>
    </location>
</feature>
<keyword evidence="10" id="KW-0732">Signal</keyword>
<dbReference type="SUPFAM" id="SSF56935">
    <property type="entry name" value="Porins"/>
    <property type="match status" value="1"/>
</dbReference>
<evidence type="ECO:0000256" key="4">
    <source>
        <dbReference type="ARBA" id="ARBA00022692"/>
    </source>
</evidence>
<evidence type="ECO:0000256" key="7">
    <source>
        <dbReference type="ARBA" id="ARBA00023237"/>
    </source>
</evidence>
<evidence type="ECO:0000259" key="12">
    <source>
        <dbReference type="Pfam" id="PF07715"/>
    </source>
</evidence>
<evidence type="ECO:0000256" key="10">
    <source>
        <dbReference type="SAM" id="SignalP"/>
    </source>
</evidence>
<evidence type="ECO:0000313" key="14">
    <source>
        <dbReference type="Proteomes" id="UP000198346"/>
    </source>
</evidence>
<dbReference type="AlphaFoldDB" id="A0A239PT41"/>
<proteinExistence type="inferred from homology"/>
<reference evidence="13 14" key="1">
    <citation type="submission" date="2017-07" db="EMBL/GenBank/DDBJ databases">
        <authorList>
            <person name="Sun Z.S."/>
            <person name="Albrecht U."/>
            <person name="Echele G."/>
            <person name="Lee C.C."/>
        </authorList>
    </citation>
    <scope>NUCLEOTIDE SEQUENCE [LARGE SCALE GENOMIC DNA]</scope>
    <source>
        <strain evidence="13 14">CGMCC 1.12710</strain>
    </source>
</reference>
<dbReference type="InterPro" id="IPR012910">
    <property type="entry name" value="Plug_dom"/>
</dbReference>
<dbReference type="PANTHER" id="PTHR47234:SF2">
    <property type="entry name" value="TONB-DEPENDENT RECEPTOR"/>
    <property type="match status" value="1"/>
</dbReference>
<organism evidence="13 14">
    <name type="scientific">Amphiplicatus metriothermophilus</name>
    <dbReference type="NCBI Taxonomy" id="1519374"/>
    <lineage>
        <taxon>Bacteria</taxon>
        <taxon>Pseudomonadati</taxon>
        <taxon>Pseudomonadota</taxon>
        <taxon>Alphaproteobacteria</taxon>
        <taxon>Parvularculales</taxon>
        <taxon>Parvularculaceae</taxon>
        <taxon>Amphiplicatus</taxon>
    </lineage>
</organism>
<dbReference type="EMBL" id="FZQA01000003">
    <property type="protein sequence ID" value="SNT73298.1"/>
    <property type="molecule type" value="Genomic_DNA"/>
</dbReference>
<evidence type="ECO:0000256" key="1">
    <source>
        <dbReference type="ARBA" id="ARBA00004571"/>
    </source>
</evidence>
<dbReference type="OrthoDB" id="7051241at2"/>
<evidence type="ECO:0000256" key="8">
    <source>
        <dbReference type="PROSITE-ProRule" id="PRU01360"/>
    </source>
</evidence>
<evidence type="ECO:0000256" key="6">
    <source>
        <dbReference type="ARBA" id="ARBA00023136"/>
    </source>
</evidence>
<sequence>MSSVKRPGLSRRGLFANASAVALLAAGAVATGAAAQDGAATGEGDVVIVTGTRIQDPNLVAASPINTVGQAEISRQFTPNLERVFRDLPITIPGDGENVNNGTEGAATVDLRGLGPERSLVLMDGKRLVPFSESGTADINQIPLNMIERVDIITGGASAVYGSDAMSGAINFITRKNFEGVEFGAMYSLTEQGDGDTYDISALFGSNLGDGRGNVTASVNYTMRSGVLLGDRDFGLVGVDTATGSGRDGQIVPAPAECDAPGSVAVGGSTTAIPGALDLPGGTLQFRNDGTLGPRCSVFNFNPFNYYQTPQERFGLTAIGHYELTDNIEAYFRGTFNTINVRQQVAPSGVFGNRFDIPLQNPFLSAQARQAIIDNVNSVLPPALGGTNAGSTATFETTGVLDLNNNGVFDLDDAINVPVRRRTLELGTRSEDYDTSSFQFVVGLRGQLPALLEGWDYDLSFQYGENERTRFRAGYTNVANIATALNTVSADECRTPDGVVTQGCVPINIFGGFGSITPEAAQFNQAVAFLTQGATQAVVHGSVSGPVDNFVSPWAQTPLNLAFGMEYRKETGFVEPDECLKLPPVSCQGGAGGNVLPIKSEYRAFDGFVEAIMPVIQNRPMFEAFTIEAGYRYSDFDPTEDTSSWKAGVNWQVTPSFRVRYMEQQAVRTPNIEEIGSPIVTGLDNATFDPCSSGNPNPITPELIARCEATGVPAGQTGLINDIVAGQVNLFTGTDPNNLPGAETARTRTAGIVWRPDMSIIGGAVTATTLSVDYYRIRIEDYIDTLSGDELFTLCYTLGDEATCNGIVRDNAGLITSAGTGLPAFFQNLDVFQASGVEIGLNTGYDFGDWGQLDLTFNANRYLSNEFQSTDFSALVDCNGGYSTSCDPVPKFRSVTRLTWFNGPYDVSVLWRRIGSMDFVGTEEQKADVFDAFEHIDAFNYFDLSFGWSITESLRLGGAVKNVTNQDPPIIGNDTGSTSFNSGNTFPSLYDVNGRVYSLSIKASF</sequence>
<dbReference type="PANTHER" id="PTHR47234">
    <property type="match status" value="1"/>
</dbReference>
<dbReference type="InterPro" id="IPR037066">
    <property type="entry name" value="Plug_dom_sf"/>
</dbReference>
<dbReference type="InterPro" id="IPR006311">
    <property type="entry name" value="TAT_signal"/>
</dbReference>
<comment type="similarity">
    <text evidence="8 9">Belongs to the TonB-dependent receptor family.</text>
</comment>
<protein>
    <submittedName>
        <fullName evidence="13">TonB-dependent Receptor Plug Domain</fullName>
    </submittedName>
</protein>
<evidence type="ECO:0000313" key="13">
    <source>
        <dbReference type="EMBL" id="SNT73298.1"/>
    </source>
</evidence>
<dbReference type="Pfam" id="PF00593">
    <property type="entry name" value="TonB_dep_Rec_b-barrel"/>
    <property type="match status" value="1"/>
</dbReference>
<dbReference type="Pfam" id="PF07715">
    <property type="entry name" value="Plug"/>
    <property type="match status" value="1"/>
</dbReference>
<name>A0A239PT41_9PROT</name>
<keyword evidence="13" id="KW-0675">Receptor</keyword>
<dbReference type="InterPro" id="IPR036942">
    <property type="entry name" value="Beta-barrel_TonB_sf"/>
</dbReference>
<dbReference type="Proteomes" id="UP000198346">
    <property type="component" value="Unassembled WGS sequence"/>
</dbReference>
<keyword evidence="5 9" id="KW-0798">TonB box</keyword>
<feature type="signal peptide" evidence="10">
    <location>
        <begin position="1"/>
        <end position="35"/>
    </location>
</feature>
<keyword evidence="14" id="KW-1185">Reference proteome</keyword>
<dbReference type="PROSITE" id="PS52016">
    <property type="entry name" value="TONB_DEPENDENT_REC_3"/>
    <property type="match status" value="1"/>
</dbReference>
<feature type="domain" description="TonB-dependent receptor plug" evidence="12">
    <location>
        <begin position="62"/>
        <end position="169"/>
    </location>
</feature>
<evidence type="ECO:0000256" key="2">
    <source>
        <dbReference type="ARBA" id="ARBA00022448"/>
    </source>
</evidence>
<dbReference type="Gene3D" id="2.40.170.20">
    <property type="entry name" value="TonB-dependent receptor, beta-barrel domain"/>
    <property type="match status" value="1"/>
</dbReference>
<dbReference type="GO" id="GO:0009279">
    <property type="term" value="C:cell outer membrane"/>
    <property type="evidence" value="ECO:0007669"/>
    <property type="project" value="UniProtKB-SubCell"/>
</dbReference>
<evidence type="ECO:0000256" key="5">
    <source>
        <dbReference type="ARBA" id="ARBA00023077"/>
    </source>
</evidence>
<dbReference type="PROSITE" id="PS51318">
    <property type="entry name" value="TAT"/>
    <property type="match status" value="1"/>
</dbReference>
<dbReference type="InterPro" id="IPR000531">
    <property type="entry name" value="Beta-barrel_TonB"/>
</dbReference>
<evidence type="ECO:0000256" key="3">
    <source>
        <dbReference type="ARBA" id="ARBA00022452"/>
    </source>
</evidence>
<dbReference type="RefSeq" id="WP_089412175.1">
    <property type="nucleotide sequence ID" value="NZ_FZQA01000003.1"/>
</dbReference>
<gene>
    <name evidence="13" type="ORF">SAMN06297382_1696</name>
</gene>
<evidence type="ECO:0000256" key="9">
    <source>
        <dbReference type="RuleBase" id="RU003357"/>
    </source>
</evidence>
<keyword evidence="2 8" id="KW-0813">Transport</keyword>
<accession>A0A239PT41</accession>
<comment type="subcellular location">
    <subcellularLocation>
        <location evidence="1 8">Cell outer membrane</location>
        <topology evidence="1 8">Multi-pass membrane protein</topology>
    </subcellularLocation>
</comment>
<dbReference type="Gene3D" id="2.170.130.10">
    <property type="entry name" value="TonB-dependent receptor, plug domain"/>
    <property type="match status" value="1"/>
</dbReference>
<dbReference type="InterPro" id="IPR039426">
    <property type="entry name" value="TonB-dep_rcpt-like"/>
</dbReference>
<keyword evidence="3 8" id="KW-1134">Transmembrane beta strand</keyword>
<evidence type="ECO:0000259" key="11">
    <source>
        <dbReference type="Pfam" id="PF00593"/>
    </source>
</evidence>
<keyword evidence="6 8" id="KW-0472">Membrane</keyword>
<keyword evidence="4 8" id="KW-0812">Transmembrane</keyword>